<feature type="domain" description="Phorbol-ester/DAG-type" evidence="5">
    <location>
        <begin position="13"/>
        <end position="67"/>
    </location>
</feature>
<sequence length="460" mass="52259">MKYNEISHFSHPQHKLKFEYTEFPFKCDGCKEVGIGSRYRCATCDFDLHMHCALPSSSVTHPFYKKCSFQFLSRPPGDTPRFCNACEKDVTGFVYHCKSCGFDLHPCCAKLPMMLDDGDVKLYLYRKVSAACHKCGRKGRSWSYRSTCKKYNLHVACVREMLMESWHDIYVGRGKGRRLETRIPSLKNTLHTHHKKSKGKVHKCCEIAGLAVQFIISALLGDPTTLIAGVIGHPQHKLKFEHTEFPFKCDGCKEIGIGSRYRCAICDFDLHTHCALPSPAISHPFYPKCSFQFLPRPPGNTPRLCNACEKDVTGFVYHCNSCGFDLHPCCAKLPMMINDREVKLYLYRKVDAPCHKCGRKGRSWSYRSTCKKYNLHVACVREMVMESWDDIYVGRGKGRRLETRIPSLKNTLQTHHHKRKGKVEKCCEIAGLVVQFVISAVLGDPTPLIAGVIGSLMSRA</sequence>
<dbReference type="PANTHER" id="PTHR46477">
    <property type="entry name" value="CYSTEINE/HISTIDINE-RICH C1 DOMAIN FAMILY PROTEIN"/>
    <property type="match status" value="1"/>
</dbReference>
<dbReference type="Gene3D" id="3.30.60.90">
    <property type="match status" value="2"/>
</dbReference>
<dbReference type="PROSITE" id="PS50081">
    <property type="entry name" value="ZF_DAG_PE_2"/>
    <property type="match status" value="2"/>
</dbReference>
<evidence type="ECO:0000256" key="3">
    <source>
        <dbReference type="ARBA" id="ARBA00022771"/>
    </source>
</evidence>
<keyword evidence="3" id="KW-0863">Zinc-finger</keyword>
<dbReference type="InterPro" id="IPR046349">
    <property type="entry name" value="C1-like_sf"/>
</dbReference>
<keyword evidence="7" id="KW-1185">Reference proteome</keyword>
<evidence type="ECO:0000313" key="6">
    <source>
        <dbReference type="EMBL" id="KAK7830543.1"/>
    </source>
</evidence>
<dbReference type="Proteomes" id="UP000237347">
    <property type="component" value="Unassembled WGS sequence"/>
</dbReference>
<dbReference type="PANTHER" id="PTHR46477:SF3">
    <property type="entry name" value="CYSTEINE_HISTIDINE-RICH C1 DOMAIN FAMILY PROTEIN"/>
    <property type="match status" value="1"/>
</dbReference>
<dbReference type="EMBL" id="PKMF04000459">
    <property type="protein sequence ID" value="KAK7830543.1"/>
    <property type="molecule type" value="Genomic_DNA"/>
</dbReference>
<protein>
    <recommendedName>
        <fullName evidence="5">Phorbol-ester/DAG-type domain-containing protein</fullName>
    </recommendedName>
</protein>
<evidence type="ECO:0000313" key="7">
    <source>
        <dbReference type="Proteomes" id="UP000237347"/>
    </source>
</evidence>
<name>A0AAW0JVY0_QUESU</name>
<dbReference type="InterPro" id="IPR000433">
    <property type="entry name" value="Znf_ZZ"/>
</dbReference>
<dbReference type="InterPro" id="IPR043145">
    <property type="entry name" value="Znf_ZZ_sf"/>
</dbReference>
<dbReference type="AlphaFoldDB" id="A0AAW0JVY0"/>
<gene>
    <name evidence="6" type="ORF">CFP56_028105</name>
</gene>
<keyword evidence="2" id="KW-0677">Repeat</keyword>
<evidence type="ECO:0000256" key="4">
    <source>
        <dbReference type="ARBA" id="ARBA00022833"/>
    </source>
</evidence>
<dbReference type="Gene3D" id="3.30.60.20">
    <property type="match status" value="1"/>
</dbReference>
<dbReference type="InterPro" id="IPR004146">
    <property type="entry name" value="DC1"/>
</dbReference>
<comment type="caution">
    <text evidence="6">The sequence shown here is derived from an EMBL/GenBank/DDBJ whole genome shotgun (WGS) entry which is preliminary data.</text>
</comment>
<dbReference type="InterPro" id="IPR002219">
    <property type="entry name" value="PKC_DAG/PE"/>
</dbReference>
<evidence type="ECO:0000259" key="5">
    <source>
        <dbReference type="PROSITE" id="PS50081"/>
    </source>
</evidence>
<evidence type="ECO:0000256" key="1">
    <source>
        <dbReference type="ARBA" id="ARBA00022723"/>
    </source>
</evidence>
<feature type="domain" description="Phorbol-ester/DAG-type" evidence="5">
    <location>
        <begin position="235"/>
        <end position="289"/>
    </location>
</feature>
<accession>A0AAW0JVY0</accession>
<dbReference type="SUPFAM" id="SSF57889">
    <property type="entry name" value="Cysteine-rich domain"/>
    <property type="match status" value="2"/>
</dbReference>
<evidence type="ECO:0000256" key="2">
    <source>
        <dbReference type="ARBA" id="ARBA00022737"/>
    </source>
</evidence>
<keyword evidence="1" id="KW-0479">Metal-binding</keyword>
<reference evidence="6 7" key="1">
    <citation type="journal article" date="2018" name="Sci. Data">
        <title>The draft genome sequence of cork oak.</title>
        <authorList>
            <person name="Ramos A.M."/>
            <person name="Usie A."/>
            <person name="Barbosa P."/>
            <person name="Barros P.M."/>
            <person name="Capote T."/>
            <person name="Chaves I."/>
            <person name="Simoes F."/>
            <person name="Abreu I."/>
            <person name="Carrasquinho I."/>
            <person name="Faro C."/>
            <person name="Guimaraes J.B."/>
            <person name="Mendonca D."/>
            <person name="Nobrega F."/>
            <person name="Rodrigues L."/>
            <person name="Saibo N.J.M."/>
            <person name="Varela M.C."/>
            <person name="Egas C."/>
            <person name="Matos J."/>
            <person name="Miguel C.M."/>
            <person name="Oliveira M.M."/>
            <person name="Ricardo C.P."/>
            <person name="Goncalves S."/>
        </authorList>
    </citation>
    <scope>NUCLEOTIDE SEQUENCE [LARGE SCALE GENOMIC DNA]</scope>
    <source>
        <strain evidence="7">cv. HL8</strain>
    </source>
</reference>
<proteinExistence type="predicted"/>
<dbReference type="SMART" id="SM00291">
    <property type="entry name" value="ZnF_ZZ"/>
    <property type="match status" value="2"/>
</dbReference>
<keyword evidence="4" id="KW-0862">Zinc</keyword>
<dbReference type="GO" id="GO:0008270">
    <property type="term" value="F:zinc ion binding"/>
    <property type="evidence" value="ECO:0007669"/>
    <property type="project" value="UniProtKB-KW"/>
</dbReference>
<organism evidence="6 7">
    <name type="scientific">Quercus suber</name>
    <name type="common">Cork oak</name>
    <dbReference type="NCBI Taxonomy" id="58331"/>
    <lineage>
        <taxon>Eukaryota</taxon>
        <taxon>Viridiplantae</taxon>
        <taxon>Streptophyta</taxon>
        <taxon>Embryophyta</taxon>
        <taxon>Tracheophyta</taxon>
        <taxon>Spermatophyta</taxon>
        <taxon>Magnoliopsida</taxon>
        <taxon>eudicotyledons</taxon>
        <taxon>Gunneridae</taxon>
        <taxon>Pentapetalae</taxon>
        <taxon>rosids</taxon>
        <taxon>fabids</taxon>
        <taxon>Fagales</taxon>
        <taxon>Fagaceae</taxon>
        <taxon>Quercus</taxon>
    </lineage>
</organism>
<dbReference type="SMART" id="SM00109">
    <property type="entry name" value="C1"/>
    <property type="match status" value="3"/>
</dbReference>
<dbReference type="Pfam" id="PF03107">
    <property type="entry name" value="C1_2"/>
    <property type="match status" value="4"/>
</dbReference>